<evidence type="ECO:0000313" key="1">
    <source>
        <dbReference type="EMBL" id="SVA31718.1"/>
    </source>
</evidence>
<gene>
    <name evidence="1" type="ORF">METZ01_LOCUS84572</name>
</gene>
<organism evidence="1">
    <name type="scientific">marine metagenome</name>
    <dbReference type="NCBI Taxonomy" id="408172"/>
    <lineage>
        <taxon>unclassified sequences</taxon>
        <taxon>metagenomes</taxon>
        <taxon>ecological metagenomes</taxon>
    </lineage>
</organism>
<protein>
    <submittedName>
        <fullName evidence="1">Uncharacterized protein</fullName>
    </submittedName>
</protein>
<name>A0A381UVU9_9ZZZZ</name>
<dbReference type="EMBL" id="UINC01007155">
    <property type="protein sequence ID" value="SVA31718.1"/>
    <property type="molecule type" value="Genomic_DNA"/>
</dbReference>
<dbReference type="AlphaFoldDB" id="A0A381UVU9"/>
<reference evidence="1" key="1">
    <citation type="submission" date="2018-05" db="EMBL/GenBank/DDBJ databases">
        <authorList>
            <person name="Lanie J.A."/>
            <person name="Ng W.-L."/>
            <person name="Kazmierczak K.M."/>
            <person name="Andrzejewski T.M."/>
            <person name="Davidsen T.M."/>
            <person name="Wayne K.J."/>
            <person name="Tettelin H."/>
            <person name="Glass J.I."/>
            <person name="Rusch D."/>
            <person name="Podicherti R."/>
            <person name="Tsui H.-C.T."/>
            <person name="Winkler M.E."/>
        </authorList>
    </citation>
    <scope>NUCLEOTIDE SEQUENCE</scope>
</reference>
<proteinExistence type="predicted"/>
<sequence>MKFEKAGAGSRHKVGLPVVGTQDGYIRYPDKHIETGGVCEACQKRQAITDQEDYEGDGLSGQRILHPVCANCAKKKIDWQGLFTNATPKEQVMPRAELKRRGLI</sequence>
<accession>A0A381UVU9</accession>